<dbReference type="EMBL" id="JADCUA010000002">
    <property type="protein sequence ID" value="KAH9842431.1"/>
    <property type="molecule type" value="Genomic_DNA"/>
</dbReference>
<dbReference type="SUPFAM" id="SSF53474">
    <property type="entry name" value="alpha/beta-Hydrolases"/>
    <property type="match status" value="1"/>
</dbReference>
<evidence type="ECO:0000313" key="2">
    <source>
        <dbReference type="EMBL" id="KAH9842431.1"/>
    </source>
</evidence>
<dbReference type="Pfam" id="PF12146">
    <property type="entry name" value="Hydrolase_4"/>
    <property type="match status" value="1"/>
</dbReference>
<gene>
    <name evidence="2" type="ORF">C8Q71DRAFT_732801</name>
</gene>
<evidence type="ECO:0000259" key="1">
    <source>
        <dbReference type="Pfam" id="PF12146"/>
    </source>
</evidence>
<keyword evidence="3" id="KW-1185">Reference proteome</keyword>
<dbReference type="InterPro" id="IPR051044">
    <property type="entry name" value="MAG_DAG_Lipase"/>
</dbReference>
<sequence>MTAYTEAWATGPHSTSFYTRTYEALSSIAVLVAVHGAAEHSGRYTHAHTSLAERGITVFSYDQRGYGRTALDEQHKSKDSAYGKTCWENQLEDLDWAVQYVHTNYAGLPVFLMGSSMAGSLCLSFVTQPGSPQRQSSVEALSGIIASAPTLLLTERPSWLLQTAIRILRLVVPNILLPFKHNGEKLSHNEETNKAYLEDPLVRAPGSLLSVYDLIAEGQRVLVDYYKHWPVQLPLLVLQGTADLLSDPAATQEFVEKLIAEDKKLVLYPDARHELHNEPVQTEVADECISFMARIASRPNGGPE</sequence>
<dbReference type="Proteomes" id="UP000814176">
    <property type="component" value="Unassembled WGS sequence"/>
</dbReference>
<name>A0ABQ8KUD9_9APHY</name>
<evidence type="ECO:0000313" key="3">
    <source>
        <dbReference type="Proteomes" id="UP000814176"/>
    </source>
</evidence>
<dbReference type="PANTHER" id="PTHR11614">
    <property type="entry name" value="PHOSPHOLIPASE-RELATED"/>
    <property type="match status" value="1"/>
</dbReference>
<dbReference type="InterPro" id="IPR029058">
    <property type="entry name" value="AB_hydrolase_fold"/>
</dbReference>
<accession>A0ABQ8KUD9</accession>
<comment type="caution">
    <text evidence="2">The sequence shown here is derived from an EMBL/GenBank/DDBJ whole genome shotgun (WGS) entry which is preliminary data.</text>
</comment>
<dbReference type="Gene3D" id="3.40.50.1820">
    <property type="entry name" value="alpha/beta hydrolase"/>
    <property type="match status" value="1"/>
</dbReference>
<dbReference type="GeneID" id="72003015"/>
<feature type="domain" description="Serine aminopeptidase S33" evidence="1">
    <location>
        <begin position="29"/>
        <end position="279"/>
    </location>
</feature>
<reference evidence="2 3" key="1">
    <citation type="journal article" date="2021" name="Environ. Microbiol.">
        <title>Gene family expansions and transcriptome signatures uncover fungal adaptations to wood decay.</title>
        <authorList>
            <person name="Hage H."/>
            <person name="Miyauchi S."/>
            <person name="Viragh M."/>
            <person name="Drula E."/>
            <person name="Min B."/>
            <person name="Chaduli D."/>
            <person name="Navarro D."/>
            <person name="Favel A."/>
            <person name="Norest M."/>
            <person name="Lesage-Meessen L."/>
            <person name="Balint B."/>
            <person name="Merenyi Z."/>
            <person name="de Eugenio L."/>
            <person name="Morin E."/>
            <person name="Martinez A.T."/>
            <person name="Baldrian P."/>
            <person name="Stursova M."/>
            <person name="Martinez M.J."/>
            <person name="Novotny C."/>
            <person name="Magnuson J.K."/>
            <person name="Spatafora J.W."/>
            <person name="Maurice S."/>
            <person name="Pangilinan J."/>
            <person name="Andreopoulos W."/>
            <person name="LaButti K."/>
            <person name="Hundley H."/>
            <person name="Na H."/>
            <person name="Kuo A."/>
            <person name="Barry K."/>
            <person name="Lipzen A."/>
            <person name="Henrissat B."/>
            <person name="Riley R."/>
            <person name="Ahrendt S."/>
            <person name="Nagy L.G."/>
            <person name="Grigoriev I.V."/>
            <person name="Martin F."/>
            <person name="Rosso M.N."/>
        </authorList>
    </citation>
    <scope>NUCLEOTIDE SEQUENCE [LARGE SCALE GENOMIC DNA]</scope>
    <source>
        <strain evidence="2 3">CIRM-BRFM 1785</strain>
    </source>
</reference>
<dbReference type="RefSeq" id="XP_047783478.1">
    <property type="nucleotide sequence ID" value="XM_047922283.1"/>
</dbReference>
<proteinExistence type="predicted"/>
<dbReference type="InterPro" id="IPR022742">
    <property type="entry name" value="Hydrolase_4"/>
</dbReference>
<protein>
    <submittedName>
        <fullName evidence="2">Lysophospholipase</fullName>
    </submittedName>
</protein>
<organism evidence="2 3">
    <name type="scientific">Rhodofomes roseus</name>
    <dbReference type="NCBI Taxonomy" id="34475"/>
    <lineage>
        <taxon>Eukaryota</taxon>
        <taxon>Fungi</taxon>
        <taxon>Dikarya</taxon>
        <taxon>Basidiomycota</taxon>
        <taxon>Agaricomycotina</taxon>
        <taxon>Agaricomycetes</taxon>
        <taxon>Polyporales</taxon>
        <taxon>Rhodofomes</taxon>
    </lineage>
</organism>